<sequence length="365" mass="38220">MHSYFLCVDCGGSKTSAVLSDSEGNIVGRALGGPSNFAYLGLEVFLSSVSVAVSNVLQTCTSPPAKEAVSLPPPEGITIMKAWFGISGVDSPAAVDAVTPSLSKMLGIPEGPRLVVANDTNLLAAPIRLHPDVSHGIAVIAGTGSIGVSYHLGSSGGLEEYGRVGGWGWMLGDEGGGASVGREAVRQVLQAWEQATLDQKEVESVLAKDLLSLYKIGSAPDILALIHRPDPPAAASIPKELNIPDTRPPHLTQVREKRLSNLSPLVFKAAFEHGDPLAFNILRTCAGQLVDQIATLLTTAEARTARRVVASEAVLSFGGSLALIDSYRTLILEALEKKGHVFKYVELVDDAAAVGAKGLAMEAKQ</sequence>
<proteinExistence type="inferred from homology"/>
<evidence type="ECO:0000256" key="1">
    <source>
        <dbReference type="ARBA" id="ARBA00006198"/>
    </source>
</evidence>
<dbReference type="InterPro" id="IPR043129">
    <property type="entry name" value="ATPase_NBD"/>
</dbReference>
<dbReference type="GO" id="GO:0045127">
    <property type="term" value="F:N-acetylglucosamine kinase activity"/>
    <property type="evidence" value="ECO:0007669"/>
    <property type="project" value="UniProtKB-EC"/>
</dbReference>
<feature type="domain" description="ATPase BadF/BadG/BcrA/BcrD type" evidence="5">
    <location>
        <begin position="8"/>
        <end position="356"/>
    </location>
</feature>
<organism evidence="6 7">
    <name type="scientific">Pterulicium gracile</name>
    <dbReference type="NCBI Taxonomy" id="1884261"/>
    <lineage>
        <taxon>Eukaryota</taxon>
        <taxon>Fungi</taxon>
        <taxon>Dikarya</taxon>
        <taxon>Basidiomycota</taxon>
        <taxon>Agaricomycotina</taxon>
        <taxon>Agaricomycetes</taxon>
        <taxon>Agaricomycetidae</taxon>
        <taxon>Agaricales</taxon>
        <taxon>Pleurotineae</taxon>
        <taxon>Pterulaceae</taxon>
        <taxon>Pterulicium</taxon>
    </lineage>
</organism>
<dbReference type="PANTHER" id="PTHR43190:SF3">
    <property type="entry name" value="N-ACETYL-D-GLUCOSAMINE KINASE"/>
    <property type="match status" value="1"/>
</dbReference>
<name>A0A5C3Q7D8_9AGAR</name>
<dbReference type="EC" id="2.7.1.59" evidence="2"/>
<evidence type="ECO:0000256" key="2">
    <source>
        <dbReference type="ARBA" id="ARBA00012122"/>
    </source>
</evidence>
<dbReference type="InterPro" id="IPR052519">
    <property type="entry name" value="Euk-type_GlcNAc_Kinase"/>
</dbReference>
<dbReference type="STRING" id="1884261.A0A5C3Q7D8"/>
<dbReference type="CDD" id="cd24007">
    <property type="entry name" value="ASKHA_NBD_eukNAGK-like"/>
    <property type="match status" value="1"/>
</dbReference>
<comment type="similarity">
    <text evidence="1">Belongs to the eukaryotic-type N-acetylglucosamine kinase family.</text>
</comment>
<evidence type="ECO:0000256" key="3">
    <source>
        <dbReference type="ARBA" id="ARBA00014974"/>
    </source>
</evidence>
<protein>
    <recommendedName>
        <fullName evidence="3">N-acetyl-D-glucosamine kinase</fullName>
        <ecNumber evidence="2">2.7.1.59</ecNumber>
    </recommendedName>
    <alternativeName>
        <fullName evidence="4">GlcNAc kinase</fullName>
    </alternativeName>
</protein>
<reference evidence="6 7" key="1">
    <citation type="journal article" date="2019" name="Nat. Ecol. Evol.">
        <title>Megaphylogeny resolves global patterns of mushroom evolution.</title>
        <authorList>
            <person name="Varga T."/>
            <person name="Krizsan K."/>
            <person name="Foldi C."/>
            <person name="Dima B."/>
            <person name="Sanchez-Garcia M."/>
            <person name="Sanchez-Ramirez S."/>
            <person name="Szollosi G.J."/>
            <person name="Szarkandi J.G."/>
            <person name="Papp V."/>
            <person name="Albert L."/>
            <person name="Andreopoulos W."/>
            <person name="Angelini C."/>
            <person name="Antonin V."/>
            <person name="Barry K.W."/>
            <person name="Bougher N.L."/>
            <person name="Buchanan P."/>
            <person name="Buyck B."/>
            <person name="Bense V."/>
            <person name="Catcheside P."/>
            <person name="Chovatia M."/>
            <person name="Cooper J."/>
            <person name="Damon W."/>
            <person name="Desjardin D."/>
            <person name="Finy P."/>
            <person name="Geml J."/>
            <person name="Haridas S."/>
            <person name="Hughes K."/>
            <person name="Justo A."/>
            <person name="Karasinski D."/>
            <person name="Kautmanova I."/>
            <person name="Kiss B."/>
            <person name="Kocsube S."/>
            <person name="Kotiranta H."/>
            <person name="LaButti K.M."/>
            <person name="Lechner B.E."/>
            <person name="Liimatainen K."/>
            <person name="Lipzen A."/>
            <person name="Lukacs Z."/>
            <person name="Mihaltcheva S."/>
            <person name="Morgado L.N."/>
            <person name="Niskanen T."/>
            <person name="Noordeloos M.E."/>
            <person name="Ohm R.A."/>
            <person name="Ortiz-Santana B."/>
            <person name="Ovrebo C."/>
            <person name="Racz N."/>
            <person name="Riley R."/>
            <person name="Savchenko A."/>
            <person name="Shiryaev A."/>
            <person name="Soop K."/>
            <person name="Spirin V."/>
            <person name="Szebenyi C."/>
            <person name="Tomsovsky M."/>
            <person name="Tulloss R.E."/>
            <person name="Uehling J."/>
            <person name="Grigoriev I.V."/>
            <person name="Vagvolgyi C."/>
            <person name="Papp T."/>
            <person name="Martin F.M."/>
            <person name="Miettinen O."/>
            <person name="Hibbett D.S."/>
            <person name="Nagy L.G."/>
        </authorList>
    </citation>
    <scope>NUCLEOTIDE SEQUENCE [LARGE SCALE GENOMIC DNA]</scope>
    <source>
        <strain evidence="6 7">CBS 309.79</strain>
    </source>
</reference>
<keyword evidence="7" id="KW-1185">Reference proteome</keyword>
<dbReference type="Pfam" id="PF01869">
    <property type="entry name" value="BcrAD_BadFG"/>
    <property type="match status" value="1"/>
</dbReference>
<dbReference type="InterPro" id="IPR002731">
    <property type="entry name" value="ATPase_BadF"/>
</dbReference>
<dbReference type="EMBL" id="ML178866">
    <property type="protein sequence ID" value="TFK96118.1"/>
    <property type="molecule type" value="Genomic_DNA"/>
</dbReference>
<accession>A0A5C3Q7D8</accession>
<dbReference type="PANTHER" id="PTHR43190">
    <property type="entry name" value="N-ACETYL-D-GLUCOSAMINE KINASE"/>
    <property type="match status" value="1"/>
</dbReference>
<dbReference type="Proteomes" id="UP000305067">
    <property type="component" value="Unassembled WGS sequence"/>
</dbReference>
<gene>
    <name evidence="6" type="ORF">BDV98DRAFT_339611</name>
</gene>
<dbReference type="Gene3D" id="3.30.420.40">
    <property type="match status" value="1"/>
</dbReference>
<dbReference type="OrthoDB" id="311172at2759"/>
<evidence type="ECO:0000313" key="7">
    <source>
        <dbReference type="Proteomes" id="UP000305067"/>
    </source>
</evidence>
<evidence type="ECO:0000313" key="6">
    <source>
        <dbReference type="EMBL" id="TFK96118.1"/>
    </source>
</evidence>
<dbReference type="AlphaFoldDB" id="A0A5C3Q7D8"/>
<evidence type="ECO:0000256" key="4">
    <source>
        <dbReference type="ARBA" id="ARBA00031123"/>
    </source>
</evidence>
<evidence type="ECO:0000259" key="5">
    <source>
        <dbReference type="Pfam" id="PF01869"/>
    </source>
</evidence>
<dbReference type="SUPFAM" id="SSF53067">
    <property type="entry name" value="Actin-like ATPase domain"/>
    <property type="match status" value="2"/>
</dbReference>